<keyword evidence="8" id="KW-0496">Mitochondrion</keyword>
<comment type="catalytic activity">
    <reaction evidence="16">
        <text>leukotriene C4 = leukotriene A4 + glutathione</text>
        <dbReference type="Rhea" id="RHEA:17617"/>
        <dbReference type="ChEBI" id="CHEBI:57463"/>
        <dbReference type="ChEBI" id="CHEBI:57925"/>
        <dbReference type="ChEBI" id="CHEBI:57973"/>
        <dbReference type="EC" id="4.4.1.20"/>
    </reaction>
    <physiologicalReaction direction="right-to-left" evidence="16">
        <dbReference type="Rhea" id="RHEA:17619"/>
    </physiologicalReaction>
</comment>
<dbReference type="InterPro" id="IPR050997">
    <property type="entry name" value="MAPEG"/>
</dbReference>
<dbReference type="GO" id="GO:0004464">
    <property type="term" value="F:leukotriene-C4 synthase activity"/>
    <property type="evidence" value="ECO:0007669"/>
    <property type="project" value="UniProtKB-EC"/>
</dbReference>
<comment type="pathway">
    <text evidence="13">Lipid metabolism; leukotriene C4 biosynthesis.</text>
</comment>
<protein>
    <recommendedName>
        <fullName evidence="18">Glutathione S-transferase 3, mitochondrial</fullName>
        <ecNumber evidence="15">4.4.1.20</ecNumber>
    </recommendedName>
    <alternativeName>
        <fullName evidence="19">Glutathione peroxidase MGST3</fullName>
    </alternativeName>
    <alternativeName>
        <fullName evidence="20">LTC4 synthase MGST3</fullName>
    </alternativeName>
</protein>
<proteinExistence type="predicted"/>
<keyword evidence="11" id="KW-0456">Lyase</keyword>
<evidence type="ECO:0000256" key="21">
    <source>
        <dbReference type="SAM" id="Phobius"/>
    </source>
</evidence>
<evidence type="ECO:0000256" key="4">
    <source>
        <dbReference type="ARBA" id="ARBA00022787"/>
    </source>
</evidence>
<evidence type="ECO:0000256" key="6">
    <source>
        <dbReference type="ARBA" id="ARBA00023002"/>
    </source>
</evidence>
<keyword evidence="2" id="KW-0808">Transferase</keyword>
<dbReference type="GO" id="GO:0004364">
    <property type="term" value="F:glutathione transferase activity"/>
    <property type="evidence" value="ECO:0007669"/>
    <property type="project" value="TreeGrafter"/>
</dbReference>
<evidence type="ECO:0000256" key="7">
    <source>
        <dbReference type="ARBA" id="ARBA00023098"/>
    </source>
</evidence>
<keyword evidence="9 21" id="KW-0472">Membrane</keyword>
<keyword evidence="4" id="KW-1000">Mitochondrion outer membrane</keyword>
<dbReference type="Gene3D" id="1.20.120.550">
    <property type="entry name" value="Membrane associated eicosanoid/glutathione metabolism-like domain"/>
    <property type="match status" value="1"/>
</dbReference>
<evidence type="ECO:0000256" key="9">
    <source>
        <dbReference type="ARBA" id="ARBA00023136"/>
    </source>
</evidence>
<evidence type="ECO:0000256" key="5">
    <source>
        <dbReference type="ARBA" id="ARBA00022989"/>
    </source>
</evidence>
<comment type="subcellular location">
    <subcellularLocation>
        <location evidence="1">Mitochondrion outer membrane</location>
        <topology evidence="1">Multi-pass membrane protein</topology>
    </subcellularLocation>
</comment>
<dbReference type="InterPro" id="IPR023352">
    <property type="entry name" value="MAPEG-like_dom_sf"/>
</dbReference>
<evidence type="ECO:0000256" key="16">
    <source>
        <dbReference type="ARBA" id="ARBA00049298"/>
    </source>
</evidence>
<accession>A0A9N8WNG5</accession>
<dbReference type="SUPFAM" id="SSF161084">
    <property type="entry name" value="MAPEG domain-like"/>
    <property type="match status" value="1"/>
</dbReference>
<keyword evidence="7" id="KW-0443">Lipid metabolism</keyword>
<dbReference type="InterPro" id="IPR001129">
    <property type="entry name" value="Membr-assoc_MAPEG"/>
</dbReference>
<dbReference type="GO" id="GO:0005635">
    <property type="term" value="C:nuclear envelope"/>
    <property type="evidence" value="ECO:0007669"/>
    <property type="project" value="TreeGrafter"/>
</dbReference>
<keyword evidence="5 21" id="KW-1133">Transmembrane helix</keyword>
<evidence type="ECO:0000256" key="13">
    <source>
        <dbReference type="ARBA" id="ARBA00037884"/>
    </source>
</evidence>
<evidence type="ECO:0000256" key="12">
    <source>
        <dbReference type="ARBA" id="ARBA00023288"/>
    </source>
</evidence>
<dbReference type="Pfam" id="PF01124">
    <property type="entry name" value="MAPEG"/>
    <property type="match status" value="1"/>
</dbReference>
<dbReference type="FunFam" id="1.20.120.550:FF:000004">
    <property type="entry name" value="Microsomal glutathione S-transferase 3"/>
    <property type="match status" value="1"/>
</dbReference>
<feature type="transmembrane region" description="Helical" evidence="21">
    <location>
        <begin position="78"/>
        <end position="103"/>
    </location>
</feature>
<evidence type="ECO:0000256" key="8">
    <source>
        <dbReference type="ARBA" id="ARBA00023128"/>
    </source>
</evidence>
<feature type="transmembrane region" description="Helical" evidence="21">
    <location>
        <begin position="123"/>
        <end position="145"/>
    </location>
</feature>
<dbReference type="Proteomes" id="UP000789570">
    <property type="component" value="Unassembled WGS sequence"/>
</dbReference>
<feature type="transmembrane region" description="Helical" evidence="21">
    <location>
        <begin position="12"/>
        <end position="29"/>
    </location>
</feature>
<keyword evidence="3 21" id="KW-0812">Transmembrane</keyword>
<dbReference type="GO" id="GO:0005783">
    <property type="term" value="C:endoplasmic reticulum"/>
    <property type="evidence" value="ECO:0007669"/>
    <property type="project" value="TreeGrafter"/>
</dbReference>
<evidence type="ECO:0000256" key="18">
    <source>
        <dbReference type="ARBA" id="ARBA00069748"/>
    </source>
</evidence>
<keyword evidence="10" id="KW-0564">Palmitate</keyword>
<evidence type="ECO:0000256" key="15">
    <source>
        <dbReference type="ARBA" id="ARBA00039056"/>
    </source>
</evidence>
<evidence type="ECO:0000256" key="3">
    <source>
        <dbReference type="ARBA" id="ARBA00022692"/>
    </source>
</evidence>
<evidence type="ECO:0000256" key="14">
    <source>
        <dbReference type="ARBA" id="ARBA00037916"/>
    </source>
</evidence>
<evidence type="ECO:0000256" key="19">
    <source>
        <dbReference type="ARBA" id="ARBA00075145"/>
    </source>
</evidence>
<dbReference type="AlphaFoldDB" id="A0A9N8WNG5"/>
<dbReference type="GO" id="GO:0004602">
    <property type="term" value="F:glutathione peroxidase activity"/>
    <property type="evidence" value="ECO:0007669"/>
    <property type="project" value="TreeGrafter"/>
</dbReference>
<evidence type="ECO:0000256" key="20">
    <source>
        <dbReference type="ARBA" id="ARBA00076908"/>
    </source>
</evidence>
<evidence type="ECO:0000256" key="17">
    <source>
        <dbReference type="ARBA" id="ARBA00051411"/>
    </source>
</evidence>
<dbReference type="EC" id="4.4.1.20" evidence="15"/>
<gene>
    <name evidence="22" type="ORF">FCALED_LOCUS3431</name>
</gene>
<reference evidence="22" key="1">
    <citation type="submission" date="2021-06" db="EMBL/GenBank/DDBJ databases">
        <authorList>
            <person name="Kallberg Y."/>
            <person name="Tangrot J."/>
            <person name="Rosling A."/>
        </authorList>
    </citation>
    <scope>NUCLEOTIDE SEQUENCE</scope>
    <source>
        <strain evidence="22">UK204</strain>
    </source>
</reference>
<comment type="caution">
    <text evidence="22">The sequence shown here is derived from an EMBL/GenBank/DDBJ whole genome shotgun (WGS) entry which is preliminary data.</text>
</comment>
<evidence type="ECO:0000256" key="11">
    <source>
        <dbReference type="ARBA" id="ARBA00023239"/>
    </source>
</evidence>
<organism evidence="22 23">
    <name type="scientific">Funneliformis caledonium</name>
    <dbReference type="NCBI Taxonomy" id="1117310"/>
    <lineage>
        <taxon>Eukaryota</taxon>
        <taxon>Fungi</taxon>
        <taxon>Fungi incertae sedis</taxon>
        <taxon>Mucoromycota</taxon>
        <taxon>Glomeromycotina</taxon>
        <taxon>Glomeromycetes</taxon>
        <taxon>Glomerales</taxon>
        <taxon>Glomeraceae</taxon>
        <taxon>Funneliformis</taxon>
    </lineage>
</organism>
<evidence type="ECO:0000313" key="23">
    <source>
        <dbReference type="Proteomes" id="UP000789570"/>
    </source>
</evidence>
<evidence type="ECO:0000256" key="1">
    <source>
        <dbReference type="ARBA" id="ARBA00004374"/>
    </source>
</evidence>
<evidence type="ECO:0000256" key="2">
    <source>
        <dbReference type="ARBA" id="ARBA00022679"/>
    </source>
</evidence>
<evidence type="ECO:0000313" key="22">
    <source>
        <dbReference type="EMBL" id="CAG8495428.1"/>
    </source>
</evidence>
<name>A0A9N8WNG5_9GLOM</name>
<comment type="catalytic activity">
    <reaction evidence="17">
        <text>15-deoxy-Delta(12,14)-prostaglandin J2 + glutathione = 15-deoxy-Delta(12,14)-prostaglandin J2-S-(R)-glutathione</text>
        <dbReference type="Rhea" id="RHEA:75963"/>
        <dbReference type="ChEBI" id="CHEBI:57925"/>
        <dbReference type="ChEBI" id="CHEBI:85236"/>
        <dbReference type="ChEBI" id="CHEBI:194498"/>
    </reaction>
    <physiologicalReaction direction="left-to-right" evidence="17">
        <dbReference type="Rhea" id="RHEA:75964"/>
    </physiologicalReaction>
</comment>
<keyword evidence="12" id="KW-0449">Lipoprotein</keyword>
<comment type="pathway">
    <text evidence="14">Lipid metabolism; arachidonate metabolism.</text>
</comment>
<evidence type="ECO:0000256" key="10">
    <source>
        <dbReference type="ARBA" id="ARBA00023139"/>
    </source>
</evidence>
<keyword evidence="23" id="KW-1185">Reference proteome</keyword>
<dbReference type="OrthoDB" id="410651at2759"/>
<dbReference type="GO" id="GO:0006629">
    <property type="term" value="P:lipid metabolic process"/>
    <property type="evidence" value="ECO:0007669"/>
    <property type="project" value="UniProtKB-KW"/>
</dbReference>
<dbReference type="GO" id="GO:0005741">
    <property type="term" value="C:mitochondrial outer membrane"/>
    <property type="evidence" value="ECO:0007669"/>
    <property type="project" value="UniProtKB-SubCell"/>
</dbReference>
<dbReference type="PANTHER" id="PTHR10250:SF26">
    <property type="entry name" value="GLUTATHIONE S-TRANSFERASE 3, MITOCHONDRIAL"/>
    <property type="match status" value="1"/>
</dbReference>
<dbReference type="PANTHER" id="PTHR10250">
    <property type="entry name" value="MICROSOMAL GLUTATHIONE S-TRANSFERASE"/>
    <property type="match status" value="1"/>
</dbReference>
<keyword evidence="6" id="KW-0560">Oxidoreductase</keyword>
<sequence>MVLIELTKEFGYVILTGVASVFLTTYLGVKVGRARKNAGIPYPHVYATKEECEKDEKNMLFNCYQRAHQNTLEVYPGFLLLLLAGGIKYPVISSVAGGIWILGRLFFAWGYYSGNPKNRLRGAFGYLGLFTLLGTSIATGVSLLCP</sequence>
<dbReference type="EMBL" id="CAJVPQ010000598">
    <property type="protein sequence ID" value="CAG8495428.1"/>
    <property type="molecule type" value="Genomic_DNA"/>
</dbReference>